<protein>
    <recommendedName>
        <fullName evidence="3">Proteinase inhibitor I42 chagasin domain-containing protein</fullName>
    </recommendedName>
</protein>
<name>A0A5B9WFI7_9BACT</name>
<dbReference type="Proteomes" id="UP000324233">
    <property type="component" value="Chromosome"/>
</dbReference>
<reference evidence="1 2" key="1">
    <citation type="submission" date="2019-08" db="EMBL/GenBank/DDBJ databases">
        <title>Deep-cultivation of Planctomycetes and their phenomic and genomic characterization uncovers novel biology.</title>
        <authorList>
            <person name="Wiegand S."/>
            <person name="Jogler M."/>
            <person name="Boedeker C."/>
            <person name="Pinto D."/>
            <person name="Vollmers J."/>
            <person name="Rivas-Marin E."/>
            <person name="Kohn T."/>
            <person name="Peeters S.H."/>
            <person name="Heuer A."/>
            <person name="Rast P."/>
            <person name="Oberbeckmann S."/>
            <person name="Bunk B."/>
            <person name="Jeske O."/>
            <person name="Meyerdierks A."/>
            <person name="Storesund J.E."/>
            <person name="Kallscheuer N."/>
            <person name="Luecker S."/>
            <person name="Lage O.M."/>
            <person name="Pohl T."/>
            <person name="Merkel B.J."/>
            <person name="Hornburger P."/>
            <person name="Mueller R.-W."/>
            <person name="Bruemmer F."/>
            <person name="Labrenz M."/>
            <person name="Spormann A.M."/>
            <person name="Op den Camp H."/>
            <person name="Overmann J."/>
            <person name="Amann R."/>
            <person name="Jetten M.S.M."/>
            <person name="Mascher T."/>
            <person name="Medema M.H."/>
            <person name="Devos D.P."/>
            <person name="Kaster A.-K."/>
            <person name="Ovreas L."/>
            <person name="Rohde M."/>
            <person name="Galperin M.Y."/>
            <person name="Jogler C."/>
        </authorList>
    </citation>
    <scope>NUCLEOTIDE SEQUENCE [LARGE SCALE GENOMIC DNA]</scope>
    <source>
        <strain evidence="1 2">OJF2</strain>
    </source>
</reference>
<dbReference type="KEGG" id="agv:OJF2_74450"/>
<keyword evidence="2" id="KW-1185">Reference proteome</keyword>
<gene>
    <name evidence="1" type="ORF">OJF2_74450</name>
</gene>
<proteinExistence type="predicted"/>
<evidence type="ECO:0008006" key="3">
    <source>
        <dbReference type="Google" id="ProtNLM"/>
    </source>
</evidence>
<dbReference type="EMBL" id="CP042997">
    <property type="protein sequence ID" value="QEH38835.1"/>
    <property type="molecule type" value="Genomic_DNA"/>
</dbReference>
<dbReference type="OrthoDB" id="2051973at2"/>
<organism evidence="1 2">
    <name type="scientific">Aquisphaera giovannonii</name>
    <dbReference type="NCBI Taxonomy" id="406548"/>
    <lineage>
        <taxon>Bacteria</taxon>
        <taxon>Pseudomonadati</taxon>
        <taxon>Planctomycetota</taxon>
        <taxon>Planctomycetia</taxon>
        <taxon>Isosphaerales</taxon>
        <taxon>Isosphaeraceae</taxon>
        <taxon>Aquisphaera</taxon>
    </lineage>
</organism>
<accession>A0A5B9WFI7</accession>
<sequence>MSVGVPGGYSGWSFDLTSEATGVFREALQGVVGVEYEPFAFATQVVEGVNYSFLAKARPVVPDPQLNVAQVHVFAPLPGQGSPKLEGIEVIQP</sequence>
<dbReference type="AlphaFoldDB" id="A0A5B9WFI7"/>
<dbReference type="SUPFAM" id="SSF54403">
    <property type="entry name" value="Cystatin/monellin"/>
    <property type="match status" value="1"/>
</dbReference>
<dbReference type="InterPro" id="IPR046350">
    <property type="entry name" value="Cystatin_sf"/>
</dbReference>
<evidence type="ECO:0000313" key="2">
    <source>
        <dbReference type="Proteomes" id="UP000324233"/>
    </source>
</evidence>
<evidence type="ECO:0000313" key="1">
    <source>
        <dbReference type="EMBL" id="QEH38835.1"/>
    </source>
</evidence>
<dbReference type="RefSeq" id="WP_148598228.1">
    <property type="nucleotide sequence ID" value="NZ_CP042997.1"/>
</dbReference>